<keyword evidence="1" id="KW-0472">Membrane</keyword>
<dbReference type="EMBL" id="JBKBDE010000014">
    <property type="protein sequence ID" value="MFN6554757.1"/>
    <property type="molecule type" value="Genomic_DNA"/>
</dbReference>
<dbReference type="RefSeq" id="WP_409552807.1">
    <property type="nucleotide sequence ID" value="NZ_JBKBDE010000014.1"/>
</dbReference>
<evidence type="ECO:0008006" key="4">
    <source>
        <dbReference type="Google" id="ProtNLM"/>
    </source>
</evidence>
<evidence type="ECO:0000313" key="3">
    <source>
        <dbReference type="Proteomes" id="UP001635817"/>
    </source>
</evidence>
<feature type="transmembrane region" description="Helical" evidence="1">
    <location>
        <begin position="23"/>
        <end position="46"/>
    </location>
</feature>
<gene>
    <name evidence="2" type="ORF">ACK4CP_30505</name>
</gene>
<organism evidence="2 3">
    <name type="scientific">Mycolicibacterium septicum</name>
    <dbReference type="NCBI Taxonomy" id="98668"/>
    <lineage>
        <taxon>Bacteria</taxon>
        <taxon>Bacillati</taxon>
        <taxon>Actinomycetota</taxon>
        <taxon>Actinomycetes</taxon>
        <taxon>Mycobacteriales</taxon>
        <taxon>Mycobacteriaceae</taxon>
        <taxon>Mycolicibacterium</taxon>
    </lineage>
</organism>
<reference evidence="2 3" key="1">
    <citation type="submission" date="2024-12" db="EMBL/GenBank/DDBJ databases">
        <title>The coexistence of Mycolicibacterium septicum and Mycolicibacterium nivoides in clinical samples.</title>
        <authorList>
            <person name="Wang C."/>
            <person name="Feng Y."/>
            <person name="Zong Z."/>
        </authorList>
    </citation>
    <scope>NUCLEOTIDE SEQUENCE [LARGE SCALE GENOMIC DNA]</scope>
    <source>
        <strain evidence="2 3">120310</strain>
    </source>
</reference>
<evidence type="ECO:0000256" key="1">
    <source>
        <dbReference type="SAM" id="Phobius"/>
    </source>
</evidence>
<keyword evidence="3" id="KW-1185">Reference proteome</keyword>
<sequence length="152" mass="15965">MTRQYDELPPVSAAPLSRIRRGFIVAEGCAVGLLAGTVAAVVALSVGPWMVKLIVSVSAEAIDDQPAGAGSFGGGPSWYMWLAAGVLGLLVAGVAGFEAVEKRIDDAQLRVHVAMYRDVIEEHMRSEAALRAATDDYAPCNDGGRRSSAPPR</sequence>
<protein>
    <recommendedName>
        <fullName evidence="4">Transmembrane protein</fullName>
    </recommendedName>
</protein>
<accession>A0ABW9M607</accession>
<feature type="transmembrane region" description="Helical" evidence="1">
    <location>
        <begin position="78"/>
        <end position="100"/>
    </location>
</feature>
<keyword evidence="1" id="KW-0812">Transmembrane</keyword>
<keyword evidence="1" id="KW-1133">Transmembrane helix</keyword>
<name>A0ABW9M607_9MYCO</name>
<evidence type="ECO:0000313" key="2">
    <source>
        <dbReference type="EMBL" id="MFN6554757.1"/>
    </source>
</evidence>
<dbReference type="Proteomes" id="UP001635817">
    <property type="component" value="Unassembled WGS sequence"/>
</dbReference>
<proteinExistence type="predicted"/>
<comment type="caution">
    <text evidence="2">The sequence shown here is derived from an EMBL/GenBank/DDBJ whole genome shotgun (WGS) entry which is preliminary data.</text>
</comment>